<evidence type="ECO:0000313" key="3">
    <source>
        <dbReference type="Proteomes" id="UP000694522"/>
    </source>
</evidence>
<dbReference type="PROSITE" id="PS50096">
    <property type="entry name" value="IQ"/>
    <property type="match status" value="1"/>
</dbReference>
<sequence>MATRAVRVGTWGNRSLFPLPRQPLCKEHRDPESPLHCRCLLGAGGFAVVLCRTSPSHGCAHRCLCVYAGKRICLSWPSGAVCVRTTAITGAKGQRPITLPRRTQALSSLRGLASACWRRIKSVPGHSETAVHCSKALPPSDAPAMLGTLMTALFFVVRAFGQLGSSLFHEEPLPYLVYQPLPWQIQCVTQSRRSSRDSERGRSSRHNSIYSISGEKGSVTPDASSQSKLFSDPSEKAAVTIQTHFRRYQQQKQEKK</sequence>
<evidence type="ECO:0000313" key="2">
    <source>
        <dbReference type="Ensembl" id="ENSACOP00000005599.1"/>
    </source>
</evidence>
<dbReference type="InterPro" id="IPR000048">
    <property type="entry name" value="IQ_motif_EF-hand-BS"/>
</dbReference>
<dbReference type="Ensembl" id="ENSACOT00000005803.1">
    <property type="protein sequence ID" value="ENSACOP00000005599.1"/>
    <property type="gene ID" value="ENSACOG00000003959.1"/>
</dbReference>
<dbReference type="Pfam" id="PF00612">
    <property type="entry name" value="IQ"/>
    <property type="match status" value="1"/>
</dbReference>
<keyword evidence="3" id="KW-1185">Reference proteome</keyword>
<reference evidence="2" key="1">
    <citation type="submission" date="2025-08" db="UniProtKB">
        <authorList>
            <consortium name="Ensembl"/>
        </authorList>
    </citation>
    <scope>IDENTIFICATION</scope>
</reference>
<dbReference type="AlphaFoldDB" id="A0A8B9F8R7"/>
<reference evidence="2" key="2">
    <citation type="submission" date="2025-09" db="UniProtKB">
        <authorList>
            <consortium name="Ensembl"/>
        </authorList>
    </citation>
    <scope>IDENTIFICATION</scope>
</reference>
<proteinExistence type="predicted"/>
<accession>A0A8B9F8R7</accession>
<protein>
    <submittedName>
        <fullName evidence="2">Uncharacterized protein</fullName>
    </submittedName>
</protein>
<name>A0A8B9F8R7_9PSIT</name>
<dbReference type="Proteomes" id="UP000694522">
    <property type="component" value="Unplaced"/>
</dbReference>
<feature type="region of interest" description="Disordered" evidence="1">
    <location>
        <begin position="192"/>
        <end position="237"/>
    </location>
</feature>
<evidence type="ECO:0000256" key="1">
    <source>
        <dbReference type="SAM" id="MobiDB-lite"/>
    </source>
</evidence>
<organism evidence="2 3">
    <name type="scientific">Amazona collaria</name>
    <name type="common">yellow-billed parrot</name>
    <dbReference type="NCBI Taxonomy" id="241587"/>
    <lineage>
        <taxon>Eukaryota</taxon>
        <taxon>Metazoa</taxon>
        <taxon>Chordata</taxon>
        <taxon>Craniata</taxon>
        <taxon>Vertebrata</taxon>
        <taxon>Euteleostomi</taxon>
        <taxon>Archelosauria</taxon>
        <taxon>Archosauria</taxon>
        <taxon>Dinosauria</taxon>
        <taxon>Saurischia</taxon>
        <taxon>Theropoda</taxon>
        <taxon>Coelurosauria</taxon>
        <taxon>Aves</taxon>
        <taxon>Neognathae</taxon>
        <taxon>Neoaves</taxon>
        <taxon>Telluraves</taxon>
        <taxon>Australaves</taxon>
        <taxon>Psittaciformes</taxon>
        <taxon>Psittacidae</taxon>
        <taxon>Amazona</taxon>
    </lineage>
</organism>